<dbReference type="Gene3D" id="3.20.20.80">
    <property type="entry name" value="Glycosidases"/>
    <property type="match status" value="1"/>
</dbReference>
<reference evidence="2" key="1">
    <citation type="submission" date="2022-11" db="UniProtKB">
        <authorList>
            <consortium name="WormBaseParasite"/>
        </authorList>
    </citation>
    <scope>IDENTIFICATION</scope>
</reference>
<protein>
    <submittedName>
        <fullName evidence="2">Glycoside hydrolase family 5 domain-containing protein</fullName>
    </submittedName>
</protein>
<evidence type="ECO:0000313" key="2">
    <source>
        <dbReference type="WBParaSite" id="ACRNAN_Path_1617.g6287.t1"/>
    </source>
</evidence>
<name>A0A914C2W0_9BILA</name>
<accession>A0A914C2W0</accession>
<evidence type="ECO:0000313" key="1">
    <source>
        <dbReference type="Proteomes" id="UP000887540"/>
    </source>
</evidence>
<sequence length="209" mass="23376">MGSEYMASYAVNQLEMFQAETFNPDLIDKELALYGQLGMNTIRVFMIDVAYNIDPTGFKNRINTLLDIATKYGIKPTLLFFTPSSIVNPKPGKQPKPDPGIATSEWAQTPSADSLMNPSTWPVLETYVKDVVGTFANDSRVLMWDIWNEPDNGLNSTEVQFLNQALPQAFSWARSMNPIQPLTSSVWYGINGVTPMLQINNSDVVSFHK</sequence>
<dbReference type="WBParaSite" id="ACRNAN_Path_1617.g6287.t1">
    <property type="protein sequence ID" value="ACRNAN_Path_1617.g6287.t1"/>
    <property type="gene ID" value="ACRNAN_Path_1617.g6287"/>
</dbReference>
<dbReference type="AlphaFoldDB" id="A0A914C2W0"/>
<keyword evidence="1" id="KW-1185">Reference proteome</keyword>
<dbReference type="SUPFAM" id="SSF51445">
    <property type="entry name" value="(Trans)glycosidases"/>
    <property type="match status" value="1"/>
</dbReference>
<proteinExistence type="predicted"/>
<dbReference type="InterPro" id="IPR017853">
    <property type="entry name" value="GH"/>
</dbReference>
<dbReference type="Proteomes" id="UP000887540">
    <property type="component" value="Unplaced"/>
</dbReference>
<organism evidence="1 2">
    <name type="scientific">Acrobeloides nanus</name>
    <dbReference type="NCBI Taxonomy" id="290746"/>
    <lineage>
        <taxon>Eukaryota</taxon>
        <taxon>Metazoa</taxon>
        <taxon>Ecdysozoa</taxon>
        <taxon>Nematoda</taxon>
        <taxon>Chromadorea</taxon>
        <taxon>Rhabditida</taxon>
        <taxon>Tylenchina</taxon>
        <taxon>Cephalobomorpha</taxon>
        <taxon>Cephaloboidea</taxon>
        <taxon>Cephalobidae</taxon>
        <taxon>Acrobeloides</taxon>
    </lineage>
</organism>